<reference evidence="1" key="1">
    <citation type="submission" date="2015-04" db="EMBL/GenBank/DDBJ databases">
        <title>The genome sequence of the plant pathogenic Rhizarian Plasmodiophora brassicae reveals insights in its biotrophic life cycle and the origin of chitin synthesis.</title>
        <authorList>
            <person name="Schwelm A."/>
            <person name="Fogelqvist J."/>
            <person name="Knaust A."/>
            <person name="Julke S."/>
            <person name="Lilja T."/>
            <person name="Dhandapani V."/>
            <person name="Bonilla-Rosso G."/>
            <person name="Karlsson M."/>
            <person name="Shevchenko A."/>
            <person name="Choi S.R."/>
            <person name="Kim H.G."/>
            <person name="Park J.Y."/>
            <person name="Lim Y.P."/>
            <person name="Ludwig-Muller J."/>
            <person name="Dixelius C."/>
        </authorList>
    </citation>
    <scope>NUCLEOTIDE SEQUENCE</scope>
    <source>
        <tissue evidence="1">Potato root galls</tissue>
    </source>
</reference>
<name>A0A0H5QSP3_9EUKA</name>
<organism evidence="1">
    <name type="scientific">Spongospora subterranea</name>
    <dbReference type="NCBI Taxonomy" id="70186"/>
    <lineage>
        <taxon>Eukaryota</taxon>
        <taxon>Sar</taxon>
        <taxon>Rhizaria</taxon>
        <taxon>Endomyxa</taxon>
        <taxon>Phytomyxea</taxon>
        <taxon>Plasmodiophorida</taxon>
        <taxon>Plasmodiophoridae</taxon>
        <taxon>Spongospora</taxon>
    </lineage>
</organism>
<protein>
    <submittedName>
        <fullName evidence="1">Uncharacterized protein</fullName>
    </submittedName>
</protein>
<proteinExistence type="predicted"/>
<dbReference type="EMBL" id="HACM01004533">
    <property type="protein sequence ID" value="CRZ04975.1"/>
    <property type="molecule type" value="Transcribed_RNA"/>
</dbReference>
<sequence length="103" mass="11693">MEELRFSQVTNVVGNDGLWTWMTAVEPVIACRSFLGHSFSQDFEKEGTMLVGNDGYQICLSPITIIAYNIHVVSTQEIYIGLELKKFNVLSEAIFRTQSQCKR</sequence>
<dbReference type="EMBL" id="HACM01004534">
    <property type="protein sequence ID" value="CRZ04976.1"/>
    <property type="molecule type" value="Transcribed_RNA"/>
</dbReference>
<dbReference type="AlphaFoldDB" id="A0A0H5QSP3"/>
<accession>A0A0H5QSP3</accession>
<evidence type="ECO:0000313" key="1">
    <source>
        <dbReference type="EMBL" id="CRZ04975.1"/>
    </source>
</evidence>